<protein>
    <submittedName>
        <fullName evidence="1">Uncharacterized protein</fullName>
    </submittedName>
</protein>
<dbReference type="EMBL" id="JACCBX010000001">
    <property type="protein sequence ID" value="NYE03549.1"/>
    <property type="molecule type" value="Genomic_DNA"/>
</dbReference>
<comment type="caution">
    <text evidence="1">The sequence shown here is derived from an EMBL/GenBank/DDBJ whole genome shotgun (WGS) entry which is preliminary data.</text>
</comment>
<organism evidence="1 2">
    <name type="scientific">Neobacillus niacini</name>
    <dbReference type="NCBI Taxonomy" id="86668"/>
    <lineage>
        <taxon>Bacteria</taxon>
        <taxon>Bacillati</taxon>
        <taxon>Bacillota</taxon>
        <taxon>Bacilli</taxon>
        <taxon>Bacillales</taxon>
        <taxon>Bacillaceae</taxon>
        <taxon>Neobacillus</taxon>
    </lineage>
</organism>
<dbReference type="Proteomes" id="UP000548423">
    <property type="component" value="Unassembled WGS sequence"/>
</dbReference>
<evidence type="ECO:0000313" key="2">
    <source>
        <dbReference type="Proteomes" id="UP000548423"/>
    </source>
</evidence>
<reference evidence="2" key="2">
    <citation type="submission" date="2020-08" db="EMBL/GenBank/DDBJ databases">
        <title>The Agave Microbiome: Exploring the role of microbial communities in plant adaptations to desert environments.</title>
        <authorList>
            <person name="Partida-Martinez L.P."/>
        </authorList>
    </citation>
    <scope>NUCLEOTIDE SEQUENCE [LARGE SCALE GENOMIC DNA]</scope>
    <source>
        <strain evidence="2">AT2.8</strain>
    </source>
</reference>
<proteinExistence type="predicted"/>
<dbReference type="AlphaFoldDB" id="A0A852T6T9"/>
<name>A0A852T6T9_9BACI</name>
<evidence type="ECO:0000313" key="1">
    <source>
        <dbReference type="EMBL" id="NYE03549.1"/>
    </source>
</evidence>
<accession>A0A852T6T9</accession>
<sequence length="35" mass="4200">MRFFQPNYFQSKHLLALLLMVYYTGHPEPHHNGVI</sequence>
<reference evidence="2" key="1">
    <citation type="submission" date="2020-07" db="EMBL/GenBank/DDBJ databases">
        <authorList>
            <person name="Partida-Martinez L."/>
            <person name="Huntemann M."/>
            <person name="Clum A."/>
            <person name="Wang J."/>
            <person name="Palaniappan K."/>
            <person name="Ritter S."/>
            <person name="Chen I.-M."/>
            <person name="Stamatis D."/>
            <person name="Reddy T."/>
            <person name="O'Malley R."/>
            <person name="Daum C."/>
            <person name="Shapiro N."/>
            <person name="Ivanova N."/>
            <person name="Kyrpides N."/>
            <person name="Woyke T."/>
        </authorList>
    </citation>
    <scope>NUCLEOTIDE SEQUENCE [LARGE SCALE GENOMIC DNA]</scope>
    <source>
        <strain evidence="2">AT2.8</strain>
    </source>
</reference>
<gene>
    <name evidence="1" type="ORF">F4694_000268</name>
</gene>